<feature type="compositionally biased region" description="Low complexity" evidence="2">
    <location>
        <begin position="784"/>
        <end position="797"/>
    </location>
</feature>
<evidence type="ECO:0000256" key="2">
    <source>
        <dbReference type="SAM" id="MobiDB-lite"/>
    </source>
</evidence>
<dbReference type="PROSITE" id="PS50158">
    <property type="entry name" value="ZF_CCHC"/>
    <property type="match status" value="1"/>
</dbReference>
<keyword evidence="1" id="KW-0863">Zinc-finger</keyword>
<feature type="region of interest" description="Disordered" evidence="2">
    <location>
        <begin position="718"/>
        <end position="807"/>
    </location>
</feature>
<protein>
    <recommendedName>
        <fullName evidence="3">CCHC-type domain-containing protein</fullName>
    </recommendedName>
</protein>
<dbReference type="GO" id="GO:0003676">
    <property type="term" value="F:nucleic acid binding"/>
    <property type="evidence" value="ECO:0007669"/>
    <property type="project" value="InterPro"/>
</dbReference>
<dbReference type="PANTHER" id="PTHR33170">
    <property type="entry name" value="DUF4283 DOMAIN-CONTAINING PROTEIN-RELATED"/>
    <property type="match status" value="1"/>
</dbReference>
<dbReference type="EMBL" id="JAUUTY010000004">
    <property type="protein sequence ID" value="KAK1646150.1"/>
    <property type="molecule type" value="Genomic_DNA"/>
</dbReference>
<sequence>MDESDQVCSGDRGGDPALAPIPPTPPAKGGSLSAPAGRREATAGAGHLRGKFWVLADPSDDEEETAAGAPVLQSSEEEEQGRASPRRRPSPAATLEDYIQRAEELGGSLRHRRRRRAFAPGGRPARPVAAAAARFWRLGDAGRVQPSRSRGVAPSVDAQGGSPALTGLSVRAAPPEARAETAARVPGELAVSGGAVCPGLAGPGPGAQPSAEPDAQLSADFILGCPTGFEGGLLEPVTPSPLKESERVGPLGGLRPTAPGPARRVRYKWLWLPSGCPIPSLGFPARASEVRRRLQDPLAPPHRLLRRIPPPSPTSRSFADALMDRGGDEGRKRRLDEPGRRAGDAGYGRRSGGGRVGGGGGRQEGGGSGDGDWPGREGGWRQDQGRVEAGYRYQDGDQGYRYVERGREDWDAPPPRWREQLRWEEARDAPPQGDREGFAGQGDRGPRAKVKGKKISGGGAGAAAQKGKNKAGQAKAGAPAAGECFKCGREGHYQSECQFEPLCVICSGEGHASASCPSRGKAMRLQSMGHAINGGGFYNIDVEPLGPGQGGARESFAAVIKFKDEPLPEDKLTEELKLLVDDLWDWQVARQSASEFTVVFPSRATLRLATASGKLFLPLSEKETEIREAFLAPKPSLVLPSTWVRLTGVPEDLMTKERLMAAFVMVGRPIDVDELSILKHDREPIRIRFQGRYPERMKGSVQVFVNGEGYTVSLQTEAEPRGGAGGSNGGPPPPPRQDRDDVDSDEMSSDDEWNKHRKKSAEQEKEKGKDKGLDTGKGPGQSGARKAASQSAPPASKVQGGSLDGMARPIDQYGTNLGLALGLDAPVQVGLVADKETVKELGMALGLGLLEATEGSMVSMETDSQVTDPIASWVAESPSMGGPPSKIARMGSPAREAEVDTEDWVVTDSEEEGGARRDLVLTPASKKDLVREAMVDTPLVQGKRSLAIPYARKKKKEMVTAVRKSGRHGGAGAGTSTLAKAQRLAAEKNLESTKDKAKGTDFSILDVLPDSHLSSVVRDSCLLFHPKTGVPGEALSLIRAKEAVQAALAETRHRLEAEAAARRAEADAKAAEESGPAGEGTPAPDGTLDVAPGEATCTGAACASPPVVGLSGRPRRKCTQSCRPVLTVRKGQTKRKGSR</sequence>
<dbReference type="InterPro" id="IPR036875">
    <property type="entry name" value="Znf_CCHC_sf"/>
</dbReference>
<dbReference type="SMART" id="SM00343">
    <property type="entry name" value="ZnF_C2HC"/>
    <property type="match status" value="2"/>
</dbReference>
<evidence type="ECO:0000313" key="5">
    <source>
        <dbReference type="Proteomes" id="UP001231189"/>
    </source>
</evidence>
<feature type="region of interest" description="Disordered" evidence="2">
    <location>
        <begin position="1"/>
        <end position="95"/>
    </location>
</feature>
<feature type="compositionally biased region" description="Gly residues" evidence="2">
    <location>
        <begin position="345"/>
        <end position="372"/>
    </location>
</feature>
<comment type="caution">
    <text evidence="4">The sequence shown here is derived from an EMBL/GenBank/DDBJ whole genome shotgun (WGS) entry which is preliminary data.</text>
</comment>
<keyword evidence="1" id="KW-0862">Zinc</keyword>
<feature type="compositionally biased region" description="Basic and acidic residues" evidence="2">
    <location>
        <begin position="373"/>
        <end position="386"/>
    </location>
</feature>
<feature type="compositionally biased region" description="Acidic residues" evidence="2">
    <location>
        <begin position="740"/>
        <end position="751"/>
    </location>
</feature>
<keyword evidence="1" id="KW-0479">Metal-binding</keyword>
<dbReference type="Gene3D" id="4.10.60.10">
    <property type="entry name" value="Zinc finger, CCHC-type"/>
    <property type="match status" value="1"/>
</dbReference>
<feature type="compositionally biased region" description="Basic and acidic residues" evidence="2">
    <location>
        <begin position="760"/>
        <end position="774"/>
    </location>
</feature>
<gene>
    <name evidence="4" type="ORF">QYE76_063955</name>
</gene>
<keyword evidence="5" id="KW-1185">Reference proteome</keyword>
<feature type="region of interest" description="Disordered" evidence="2">
    <location>
        <begin position="301"/>
        <end position="392"/>
    </location>
</feature>
<dbReference type="SUPFAM" id="SSF57756">
    <property type="entry name" value="Retrovirus zinc finger-like domains"/>
    <property type="match status" value="1"/>
</dbReference>
<name>A0AAD8S6M3_LOLMU</name>
<evidence type="ECO:0000259" key="3">
    <source>
        <dbReference type="PROSITE" id="PS50158"/>
    </source>
</evidence>
<feature type="region of interest" description="Disordered" evidence="2">
    <location>
        <begin position="875"/>
        <end position="901"/>
    </location>
</feature>
<accession>A0AAD8S6M3</accession>
<dbReference type="Proteomes" id="UP001231189">
    <property type="component" value="Unassembled WGS sequence"/>
</dbReference>
<dbReference type="AlphaFoldDB" id="A0AAD8S6M3"/>
<evidence type="ECO:0000256" key="1">
    <source>
        <dbReference type="PROSITE-ProRule" id="PRU00047"/>
    </source>
</evidence>
<feature type="domain" description="CCHC-type" evidence="3">
    <location>
        <begin position="484"/>
        <end position="497"/>
    </location>
</feature>
<dbReference type="InterPro" id="IPR001878">
    <property type="entry name" value="Znf_CCHC"/>
</dbReference>
<dbReference type="PANTHER" id="PTHR33170:SF2">
    <property type="entry name" value="OS12G0531500 PROTEIN"/>
    <property type="match status" value="1"/>
</dbReference>
<organism evidence="4 5">
    <name type="scientific">Lolium multiflorum</name>
    <name type="common">Italian ryegrass</name>
    <name type="synonym">Lolium perenne subsp. multiflorum</name>
    <dbReference type="NCBI Taxonomy" id="4521"/>
    <lineage>
        <taxon>Eukaryota</taxon>
        <taxon>Viridiplantae</taxon>
        <taxon>Streptophyta</taxon>
        <taxon>Embryophyta</taxon>
        <taxon>Tracheophyta</taxon>
        <taxon>Spermatophyta</taxon>
        <taxon>Magnoliopsida</taxon>
        <taxon>Liliopsida</taxon>
        <taxon>Poales</taxon>
        <taxon>Poaceae</taxon>
        <taxon>BOP clade</taxon>
        <taxon>Pooideae</taxon>
        <taxon>Poodae</taxon>
        <taxon>Poeae</taxon>
        <taxon>Poeae Chloroplast Group 2 (Poeae type)</taxon>
        <taxon>Loliodinae</taxon>
        <taxon>Loliinae</taxon>
        <taxon>Lolium</taxon>
    </lineage>
</organism>
<feature type="compositionally biased region" description="Basic and acidic residues" evidence="2">
    <location>
        <begin position="1058"/>
        <end position="1072"/>
    </location>
</feature>
<feature type="region of interest" description="Disordered" evidence="2">
    <location>
        <begin position="1058"/>
        <end position="1122"/>
    </location>
</feature>
<proteinExistence type="predicted"/>
<feature type="compositionally biased region" description="Basic and acidic residues" evidence="2">
    <location>
        <begin position="322"/>
        <end position="343"/>
    </location>
</feature>
<evidence type="ECO:0000313" key="4">
    <source>
        <dbReference type="EMBL" id="KAK1646150.1"/>
    </source>
</evidence>
<feature type="compositionally biased region" description="Basic and acidic residues" evidence="2">
    <location>
        <begin position="423"/>
        <end position="437"/>
    </location>
</feature>
<feature type="region of interest" description="Disordered" evidence="2">
    <location>
        <begin position="144"/>
        <end position="173"/>
    </location>
</feature>
<reference evidence="4" key="1">
    <citation type="submission" date="2023-07" db="EMBL/GenBank/DDBJ databases">
        <title>A chromosome-level genome assembly of Lolium multiflorum.</title>
        <authorList>
            <person name="Chen Y."/>
            <person name="Copetti D."/>
            <person name="Kolliker R."/>
            <person name="Studer B."/>
        </authorList>
    </citation>
    <scope>NUCLEOTIDE SEQUENCE</scope>
    <source>
        <strain evidence="4">02402/16</strain>
        <tissue evidence="4">Leaf</tissue>
    </source>
</reference>
<dbReference type="GO" id="GO:0008270">
    <property type="term" value="F:zinc ion binding"/>
    <property type="evidence" value="ECO:0007669"/>
    <property type="project" value="UniProtKB-KW"/>
</dbReference>
<feature type="region of interest" description="Disordered" evidence="2">
    <location>
        <begin position="423"/>
        <end position="468"/>
    </location>
</feature>